<sequence length="55" mass="6377">MESALAIDWSQLATKKVESTLKARMEYDQSLDSWTKLEYEVGLDWQCKTESRCSS</sequence>
<dbReference type="EMBL" id="GGEC01073934">
    <property type="protein sequence ID" value="MBX54418.1"/>
    <property type="molecule type" value="Transcribed_RNA"/>
</dbReference>
<dbReference type="AlphaFoldDB" id="A0A2P2PI14"/>
<proteinExistence type="predicted"/>
<accession>A0A2P2PI14</accession>
<evidence type="ECO:0000313" key="1">
    <source>
        <dbReference type="EMBL" id="MBX54418.1"/>
    </source>
</evidence>
<protein>
    <submittedName>
        <fullName evidence="1">Uncharacterized protein</fullName>
    </submittedName>
</protein>
<organism evidence="1">
    <name type="scientific">Rhizophora mucronata</name>
    <name type="common">Asiatic mangrove</name>
    <dbReference type="NCBI Taxonomy" id="61149"/>
    <lineage>
        <taxon>Eukaryota</taxon>
        <taxon>Viridiplantae</taxon>
        <taxon>Streptophyta</taxon>
        <taxon>Embryophyta</taxon>
        <taxon>Tracheophyta</taxon>
        <taxon>Spermatophyta</taxon>
        <taxon>Magnoliopsida</taxon>
        <taxon>eudicotyledons</taxon>
        <taxon>Gunneridae</taxon>
        <taxon>Pentapetalae</taxon>
        <taxon>rosids</taxon>
        <taxon>fabids</taxon>
        <taxon>Malpighiales</taxon>
        <taxon>Rhizophoraceae</taxon>
        <taxon>Rhizophora</taxon>
    </lineage>
</organism>
<name>A0A2P2PI14_RHIMU</name>
<reference evidence="1" key="1">
    <citation type="submission" date="2018-02" db="EMBL/GenBank/DDBJ databases">
        <title>Rhizophora mucronata_Transcriptome.</title>
        <authorList>
            <person name="Meera S.P."/>
            <person name="Sreeshan A."/>
            <person name="Augustine A."/>
        </authorList>
    </citation>
    <scope>NUCLEOTIDE SEQUENCE</scope>
    <source>
        <tissue evidence="1">Leaf</tissue>
    </source>
</reference>